<reference evidence="1 2" key="1">
    <citation type="submission" date="2023-09" db="EMBL/GenBank/DDBJ databases">
        <authorList>
            <person name="Rey-Velasco X."/>
        </authorList>
    </citation>
    <scope>NUCLEOTIDE SEQUENCE [LARGE SCALE GENOMIC DNA]</scope>
    <source>
        <strain evidence="1 2">W332</strain>
    </source>
</reference>
<sequence>MKKKPLHITNGSSLTSYLNELDFKGHFLTWHEMLCEGPTEVKINTDSYLSKRKQFLNEYYDIEIDEYEFKNELHKLDNTDQYSEIILWFEYDLFCHINLVAVISLLIQKKNAVPISLVCSGRIAGEDNLKGLGELSAEQIDQHFKERILLTAEDIEIAKDVWNVYCGQDHNLLKPFITKKSSFQYLGCCLKAHLKRFPDSKSGLSTLEFNILSLLNTYEIKSRHHLLGYALNYQGYYGFGDMQLSRMIDNLSIFITEDNARLILNRKGHEVLLYHRNYALDVNDNMTFGKIDRLDFQFNKQENKLIKTVLNAY</sequence>
<name>A0ABU2YL63_9FLAO</name>
<evidence type="ECO:0000313" key="2">
    <source>
        <dbReference type="Proteomes" id="UP001259492"/>
    </source>
</evidence>
<gene>
    <name evidence="1" type="ORF">RM697_09435</name>
</gene>
<dbReference type="RefSeq" id="WP_311427636.1">
    <property type="nucleotide sequence ID" value="NZ_JAVRIA010000004.1"/>
</dbReference>
<dbReference type="EMBL" id="JAVRIA010000004">
    <property type="protein sequence ID" value="MDT0558871.1"/>
    <property type="molecule type" value="Genomic_DNA"/>
</dbReference>
<dbReference type="Proteomes" id="UP001259492">
    <property type="component" value="Unassembled WGS sequence"/>
</dbReference>
<accession>A0ABU2YL63</accession>
<evidence type="ECO:0000313" key="1">
    <source>
        <dbReference type="EMBL" id="MDT0558871.1"/>
    </source>
</evidence>
<organism evidence="1 2">
    <name type="scientific">Microcosmobacter mediterraneus</name>
    <dbReference type="NCBI Taxonomy" id="3075607"/>
    <lineage>
        <taxon>Bacteria</taxon>
        <taxon>Pseudomonadati</taxon>
        <taxon>Bacteroidota</taxon>
        <taxon>Flavobacteriia</taxon>
        <taxon>Flavobacteriales</taxon>
        <taxon>Flavobacteriaceae</taxon>
        <taxon>Microcosmobacter</taxon>
    </lineage>
</organism>
<keyword evidence="2" id="KW-1185">Reference proteome</keyword>
<proteinExistence type="predicted"/>
<comment type="caution">
    <text evidence="1">The sequence shown here is derived from an EMBL/GenBank/DDBJ whole genome shotgun (WGS) entry which is preliminary data.</text>
</comment>
<protein>
    <submittedName>
        <fullName evidence="1">DUF1835 domain-containing protein</fullName>
    </submittedName>
</protein>